<gene>
    <name evidence="2" type="ORF">RBWH47_02502</name>
</gene>
<evidence type="ECO:0000313" key="3">
    <source>
        <dbReference type="Proteomes" id="UP000006222"/>
    </source>
</evidence>
<dbReference type="PATRIC" id="fig|991778.3.peg.2701"/>
<sequence>MNDRGAFCHRTPRPSVSRIGAPRTSIGLIRAIEGGGWGQRDTWLRST</sequence>
<protein>
    <submittedName>
        <fullName evidence="2">Uncharacterized protein</fullName>
    </submittedName>
</protein>
<reference evidence="2 3" key="1">
    <citation type="journal article" date="2013" name="Mar. Genomics">
        <title>Expression of sulfatases in Rhodopirellula baltica and the diversity of sulfatases in the genus Rhodopirellula.</title>
        <authorList>
            <person name="Wegner C.E."/>
            <person name="Richter-Heitmann T."/>
            <person name="Klindworth A."/>
            <person name="Klockow C."/>
            <person name="Richter M."/>
            <person name="Achstetter T."/>
            <person name="Glockner F.O."/>
            <person name="Harder J."/>
        </authorList>
    </citation>
    <scope>NUCLEOTIDE SEQUENCE [LARGE SCALE GENOMIC DNA]</scope>
    <source>
        <strain evidence="2 3">WH47</strain>
    </source>
</reference>
<dbReference type="AlphaFoldDB" id="F2AS56"/>
<feature type="region of interest" description="Disordered" evidence="1">
    <location>
        <begin position="1"/>
        <end position="20"/>
    </location>
</feature>
<evidence type="ECO:0000313" key="2">
    <source>
        <dbReference type="EMBL" id="EGF27550.1"/>
    </source>
</evidence>
<proteinExistence type="predicted"/>
<dbReference type="Proteomes" id="UP000006222">
    <property type="component" value="Unassembled WGS sequence"/>
</dbReference>
<evidence type="ECO:0000256" key="1">
    <source>
        <dbReference type="SAM" id="MobiDB-lite"/>
    </source>
</evidence>
<comment type="caution">
    <text evidence="2">The sequence shown here is derived from an EMBL/GenBank/DDBJ whole genome shotgun (WGS) entry which is preliminary data.</text>
</comment>
<dbReference type="EMBL" id="AFAR01000138">
    <property type="protein sequence ID" value="EGF27550.1"/>
    <property type="molecule type" value="Genomic_DNA"/>
</dbReference>
<accession>F2AS56</accession>
<organism evidence="2 3">
    <name type="scientific">Rhodopirellula baltica WH47</name>
    <dbReference type="NCBI Taxonomy" id="991778"/>
    <lineage>
        <taxon>Bacteria</taxon>
        <taxon>Pseudomonadati</taxon>
        <taxon>Planctomycetota</taxon>
        <taxon>Planctomycetia</taxon>
        <taxon>Pirellulales</taxon>
        <taxon>Pirellulaceae</taxon>
        <taxon>Rhodopirellula</taxon>
    </lineage>
</organism>
<name>F2AS56_RHOBT</name>